<organism evidence="2">
    <name type="scientific">Arundo donax</name>
    <name type="common">Giant reed</name>
    <name type="synonym">Donax arundinaceus</name>
    <dbReference type="NCBI Taxonomy" id="35708"/>
    <lineage>
        <taxon>Eukaryota</taxon>
        <taxon>Viridiplantae</taxon>
        <taxon>Streptophyta</taxon>
        <taxon>Embryophyta</taxon>
        <taxon>Tracheophyta</taxon>
        <taxon>Spermatophyta</taxon>
        <taxon>Magnoliopsida</taxon>
        <taxon>Liliopsida</taxon>
        <taxon>Poales</taxon>
        <taxon>Poaceae</taxon>
        <taxon>PACMAD clade</taxon>
        <taxon>Arundinoideae</taxon>
        <taxon>Arundineae</taxon>
        <taxon>Arundo</taxon>
    </lineage>
</organism>
<dbReference type="EMBL" id="GBRH01210972">
    <property type="protein sequence ID" value="JAD86923.1"/>
    <property type="molecule type" value="Transcribed_RNA"/>
</dbReference>
<name>A0A0A9DJR3_ARUDO</name>
<accession>A0A0A9DJR3</accession>
<evidence type="ECO:0000313" key="2">
    <source>
        <dbReference type="EMBL" id="JAD86923.1"/>
    </source>
</evidence>
<dbReference type="AlphaFoldDB" id="A0A0A9DJR3"/>
<keyword evidence="1" id="KW-0812">Transmembrane</keyword>
<reference evidence="2" key="2">
    <citation type="journal article" date="2015" name="Data Brief">
        <title>Shoot transcriptome of the giant reed, Arundo donax.</title>
        <authorList>
            <person name="Barrero R.A."/>
            <person name="Guerrero F.D."/>
            <person name="Moolhuijzen P."/>
            <person name="Goolsby J.A."/>
            <person name="Tidwell J."/>
            <person name="Bellgard S.E."/>
            <person name="Bellgard M.I."/>
        </authorList>
    </citation>
    <scope>NUCLEOTIDE SEQUENCE</scope>
    <source>
        <tissue evidence="2">Shoot tissue taken approximately 20 cm above the soil surface</tissue>
    </source>
</reference>
<evidence type="ECO:0000256" key="1">
    <source>
        <dbReference type="SAM" id="Phobius"/>
    </source>
</evidence>
<proteinExistence type="predicted"/>
<sequence>MHAPINMVYLDGMVHPMNLGGMTPSLVLILIMCYEE</sequence>
<keyword evidence="1" id="KW-0472">Membrane</keyword>
<protein>
    <submittedName>
        <fullName evidence="2">Uncharacterized protein</fullName>
    </submittedName>
</protein>
<keyword evidence="1" id="KW-1133">Transmembrane helix</keyword>
<feature type="transmembrane region" description="Helical" evidence="1">
    <location>
        <begin position="12"/>
        <end position="34"/>
    </location>
</feature>
<reference evidence="2" key="1">
    <citation type="submission" date="2014-09" db="EMBL/GenBank/DDBJ databases">
        <authorList>
            <person name="Magalhaes I.L.F."/>
            <person name="Oliveira U."/>
            <person name="Santos F.R."/>
            <person name="Vidigal T.H.D.A."/>
            <person name="Brescovit A.D."/>
            <person name="Santos A.J."/>
        </authorList>
    </citation>
    <scope>NUCLEOTIDE SEQUENCE</scope>
    <source>
        <tissue evidence="2">Shoot tissue taken approximately 20 cm above the soil surface</tissue>
    </source>
</reference>